<evidence type="ECO:0000313" key="2">
    <source>
        <dbReference type="EMBL" id="EDW94636.2"/>
    </source>
</evidence>
<organism evidence="2 3">
    <name type="scientific">Drosophila yakuba</name>
    <name type="common">Fruit fly</name>
    <dbReference type="NCBI Taxonomy" id="7245"/>
    <lineage>
        <taxon>Eukaryota</taxon>
        <taxon>Metazoa</taxon>
        <taxon>Ecdysozoa</taxon>
        <taxon>Arthropoda</taxon>
        <taxon>Hexapoda</taxon>
        <taxon>Insecta</taxon>
        <taxon>Pterygota</taxon>
        <taxon>Neoptera</taxon>
        <taxon>Endopterygota</taxon>
        <taxon>Diptera</taxon>
        <taxon>Brachycera</taxon>
        <taxon>Muscomorpha</taxon>
        <taxon>Ephydroidea</taxon>
        <taxon>Drosophilidae</taxon>
        <taxon>Drosophila</taxon>
        <taxon>Sophophora</taxon>
    </lineage>
</organism>
<reference evidence="2 3" key="1">
    <citation type="journal article" date="2007" name="Nature">
        <title>Evolution of genes and genomes on the Drosophila phylogeny.</title>
        <authorList>
            <consortium name="Drosophila 12 Genomes Consortium"/>
            <person name="Clark A.G."/>
            <person name="Eisen M.B."/>
            <person name="Smith D.R."/>
            <person name="Bergman C.M."/>
            <person name="Oliver B."/>
            <person name="Markow T.A."/>
            <person name="Kaufman T.C."/>
            <person name="Kellis M."/>
            <person name="Gelbart W."/>
            <person name="Iyer V.N."/>
            <person name="Pollard D.A."/>
            <person name="Sackton T.B."/>
            <person name="Larracuente A.M."/>
            <person name="Singh N.D."/>
            <person name="Abad J.P."/>
            <person name="Abt D.N."/>
            <person name="Adryan B."/>
            <person name="Aguade M."/>
            <person name="Akashi H."/>
            <person name="Anderson W.W."/>
            <person name="Aquadro C.F."/>
            <person name="Ardell D.H."/>
            <person name="Arguello R."/>
            <person name="Artieri C.G."/>
            <person name="Barbash D.A."/>
            <person name="Barker D."/>
            <person name="Barsanti P."/>
            <person name="Batterham P."/>
            <person name="Batzoglou S."/>
            <person name="Begun D."/>
            <person name="Bhutkar A."/>
            <person name="Blanco E."/>
            <person name="Bosak S.A."/>
            <person name="Bradley R.K."/>
            <person name="Brand A.D."/>
            <person name="Brent M.R."/>
            <person name="Brooks A.N."/>
            <person name="Brown R.H."/>
            <person name="Butlin R.K."/>
            <person name="Caggese C."/>
            <person name="Calvi B.R."/>
            <person name="Bernardo de Carvalho A."/>
            <person name="Caspi A."/>
            <person name="Castrezana S."/>
            <person name="Celniker S.E."/>
            <person name="Chang J.L."/>
            <person name="Chapple C."/>
            <person name="Chatterji S."/>
            <person name="Chinwalla A."/>
            <person name="Civetta A."/>
            <person name="Clifton S.W."/>
            <person name="Comeron J.M."/>
            <person name="Costello J.C."/>
            <person name="Coyne J.A."/>
            <person name="Daub J."/>
            <person name="David R.G."/>
            <person name="Delcher A.L."/>
            <person name="Delehaunty K."/>
            <person name="Do C.B."/>
            <person name="Ebling H."/>
            <person name="Edwards K."/>
            <person name="Eickbush T."/>
            <person name="Evans J.D."/>
            <person name="Filipski A."/>
            <person name="Findeiss S."/>
            <person name="Freyhult E."/>
            <person name="Fulton L."/>
            <person name="Fulton R."/>
            <person name="Garcia A.C."/>
            <person name="Gardiner A."/>
            <person name="Garfield D.A."/>
            <person name="Garvin B.E."/>
            <person name="Gibson G."/>
            <person name="Gilbert D."/>
            <person name="Gnerre S."/>
            <person name="Godfrey J."/>
            <person name="Good R."/>
            <person name="Gotea V."/>
            <person name="Gravely B."/>
            <person name="Greenberg A.J."/>
            <person name="Griffiths-Jones S."/>
            <person name="Gross S."/>
            <person name="Guigo R."/>
            <person name="Gustafson E.A."/>
            <person name="Haerty W."/>
            <person name="Hahn M.W."/>
            <person name="Halligan D.L."/>
            <person name="Halpern A.L."/>
            <person name="Halter G.M."/>
            <person name="Han M.V."/>
            <person name="Heger A."/>
            <person name="Hillier L."/>
            <person name="Hinrichs A.S."/>
            <person name="Holmes I."/>
            <person name="Hoskins R.A."/>
            <person name="Hubisz M.J."/>
            <person name="Hultmark D."/>
            <person name="Huntley M.A."/>
            <person name="Jaffe D.B."/>
            <person name="Jagadeeshan S."/>
            <person name="Jeck W.R."/>
            <person name="Johnson J."/>
            <person name="Jones C.D."/>
            <person name="Jordan W.C."/>
            <person name="Karpen G.H."/>
            <person name="Kataoka E."/>
            <person name="Keightley P.D."/>
            <person name="Kheradpour P."/>
            <person name="Kirkness E.F."/>
            <person name="Koerich L.B."/>
            <person name="Kristiansen K."/>
            <person name="Kudrna D."/>
            <person name="Kulathinal R.J."/>
            <person name="Kumar S."/>
            <person name="Kwok R."/>
            <person name="Lander E."/>
            <person name="Langley C.H."/>
            <person name="Lapoint R."/>
            <person name="Lazzaro B.P."/>
            <person name="Lee S.J."/>
            <person name="Levesque L."/>
            <person name="Li R."/>
            <person name="Lin C.F."/>
            <person name="Lin M.F."/>
            <person name="Lindblad-Toh K."/>
            <person name="Llopart A."/>
            <person name="Long M."/>
            <person name="Low L."/>
            <person name="Lozovsky E."/>
            <person name="Lu J."/>
            <person name="Luo M."/>
            <person name="Machado C.A."/>
            <person name="Makalowski W."/>
            <person name="Marzo M."/>
            <person name="Matsuda M."/>
            <person name="Matzkin L."/>
            <person name="McAllister B."/>
            <person name="McBride C.S."/>
            <person name="McKernan B."/>
            <person name="McKernan K."/>
            <person name="Mendez-Lago M."/>
            <person name="Minx P."/>
            <person name="Mollenhauer M.U."/>
            <person name="Montooth K."/>
            <person name="Mount S.M."/>
            <person name="Mu X."/>
            <person name="Myers E."/>
            <person name="Negre B."/>
            <person name="Newfeld S."/>
            <person name="Nielsen R."/>
            <person name="Noor M.A."/>
            <person name="O'Grady P."/>
            <person name="Pachter L."/>
            <person name="Papaceit M."/>
            <person name="Parisi M.J."/>
            <person name="Parisi M."/>
            <person name="Parts L."/>
            <person name="Pedersen J.S."/>
            <person name="Pesole G."/>
            <person name="Phillippy A.M."/>
            <person name="Ponting C.P."/>
            <person name="Pop M."/>
            <person name="Porcelli D."/>
            <person name="Powell J.R."/>
            <person name="Prohaska S."/>
            <person name="Pruitt K."/>
            <person name="Puig M."/>
            <person name="Quesneville H."/>
            <person name="Ram K.R."/>
            <person name="Rand D."/>
            <person name="Rasmussen M.D."/>
            <person name="Reed L.K."/>
            <person name="Reenan R."/>
            <person name="Reily A."/>
            <person name="Remington K.A."/>
            <person name="Rieger T.T."/>
            <person name="Ritchie M.G."/>
            <person name="Robin C."/>
            <person name="Rogers Y.H."/>
            <person name="Rohde C."/>
            <person name="Rozas J."/>
            <person name="Rubenfield M.J."/>
            <person name="Ruiz A."/>
            <person name="Russo S."/>
            <person name="Salzberg S.L."/>
            <person name="Sanchez-Gracia A."/>
            <person name="Saranga D.J."/>
            <person name="Sato H."/>
            <person name="Schaeffer S.W."/>
            <person name="Schatz M.C."/>
            <person name="Schlenke T."/>
            <person name="Schwartz R."/>
            <person name="Segarra C."/>
            <person name="Singh R.S."/>
            <person name="Sirot L."/>
            <person name="Sirota M."/>
            <person name="Sisneros N.B."/>
            <person name="Smith C.D."/>
            <person name="Smith T.F."/>
            <person name="Spieth J."/>
            <person name="Stage D.E."/>
            <person name="Stark A."/>
            <person name="Stephan W."/>
            <person name="Strausberg R.L."/>
            <person name="Strempel S."/>
            <person name="Sturgill D."/>
            <person name="Sutton G."/>
            <person name="Sutton G.G."/>
            <person name="Tao W."/>
            <person name="Teichmann S."/>
            <person name="Tobari Y.N."/>
            <person name="Tomimura Y."/>
            <person name="Tsolas J.M."/>
            <person name="Valente V.L."/>
            <person name="Venter E."/>
            <person name="Venter J.C."/>
            <person name="Vicario S."/>
            <person name="Vieira F.G."/>
            <person name="Vilella A.J."/>
            <person name="Villasante A."/>
            <person name="Walenz B."/>
            <person name="Wang J."/>
            <person name="Wasserman M."/>
            <person name="Watts T."/>
            <person name="Wilson D."/>
            <person name="Wilson R.K."/>
            <person name="Wing R.A."/>
            <person name="Wolfner M.F."/>
            <person name="Wong A."/>
            <person name="Wong G.K."/>
            <person name="Wu C.I."/>
            <person name="Wu G."/>
            <person name="Yamamoto D."/>
            <person name="Yang H.P."/>
            <person name="Yang S.P."/>
            <person name="Yorke J.A."/>
            <person name="Yoshida K."/>
            <person name="Zdobnov E."/>
            <person name="Zhang P."/>
            <person name="Zhang Y."/>
            <person name="Zimin A.V."/>
            <person name="Baldwin J."/>
            <person name="Abdouelleil A."/>
            <person name="Abdulkadir J."/>
            <person name="Abebe A."/>
            <person name="Abera B."/>
            <person name="Abreu J."/>
            <person name="Acer S.C."/>
            <person name="Aftuck L."/>
            <person name="Alexander A."/>
            <person name="An P."/>
            <person name="Anderson E."/>
            <person name="Anderson S."/>
            <person name="Arachi H."/>
            <person name="Azer M."/>
            <person name="Bachantsang P."/>
            <person name="Barry A."/>
            <person name="Bayul T."/>
            <person name="Berlin A."/>
            <person name="Bessette D."/>
            <person name="Bloom T."/>
            <person name="Blye J."/>
            <person name="Boguslavskiy L."/>
            <person name="Bonnet C."/>
            <person name="Boukhgalter B."/>
            <person name="Bourzgui I."/>
            <person name="Brown A."/>
            <person name="Cahill P."/>
            <person name="Channer S."/>
            <person name="Cheshatsang Y."/>
            <person name="Chuda L."/>
            <person name="Citroen M."/>
            <person name="Collymore A."/>
            <person name="Cooke P."/>
            <person name="Costello M."/>
            <person name="D'Aco K."/>
            <person name="Daza R."/>
            <person name="De Haan G."/>
            <person name="DeGray S."/>
            <person name="DeMaso C."/>
            <person name="Dhargay N."/>
            <person name="Dooley K."/>
            <person name="Dooley E."/>
            <person name="Doricent M."/>
            <person name="Dorje P."/>
            <person name="Dorjee K."/>
            <person name="Dupes A."/>
            <person name="Elong R."/>
            <person name="Falk J."/>
            <person name="Farina A."/>
            <person name="Faro S."/>
            <person name="Ferguson D."/>
            <person name="Fisher S."/>
            <person name="Foley C.D."/>
            <person name="Franke A."/>
            <person name="Friedrich D."/>
            <person name="Gadbois L."/>
            <person name="Gearin G."/>
            <person name="Gearin C.R."/>
            <person name="Giannoukos G."/>
            <person name="Goode T."/>
            <person name="Graham J."/>
            <person name="Grandbois E."/>
            <person name="Grewal S."/>
            <person name="Gyaltsen K."/>
            <person name="Hafez N."/>
            <person name="Hagos B."/>
            <person name="Hall J."/>
            <person name="Henson C."/>
            <person name="Hollinger A."/>
            <person name="Honan T."/>
            <person name="Huard M.D."/>
            <person name="Hughes L."/>
            <person name="Hurhula B."/>
            <person name="Husby M.E."/>
            <person name="Kamat A."/>
            <person name="Kanga B."/>
            <person name="Kashin S."/>
            <person name="Khazanovich D."/>
            <person name="Kisner P."/>
            <person name="Lance K."/>
            <person name="Lara M."/>
            <person name="Lee W."/>
            <person name="Lennon N."/>
            <person name="Letendre F."/>
            <person name="LeVine R."/>
            <person name="Lipovsky A."/>
            <person name="Liu X."/>
            <person name="Liu J."/>
            <person name="Liu S."/>
            <person name="Lokyitsang T."/>
            <person name="Lokyitsang Y."/>
            <person name="Lubonja R."/>
            <person name="Lui A."/>
            <person name="MacDonald P."/>
            <person name="Magnisalis V."/>
            <person name="Maru K."/>
            <person name="Matthews C."/>
            <person name="McCusker W."/>
            <person name="McDonough S."/>
            <person name="Mehta T."/>
            <person name="Meldrim J."/>
            <person name="Meneus L."/>
            <person name="Mihai O."/>
            <person name="Mihalev A."/>
            <person name="Mihova T."/>
            <person name="Mittelman R."/>
            <person name="Mlenga V."/>
            <person name="Montmayeur A."/>
            <person name="Mulrain L."/>
            <person name="Navidi A."/>
            <person name="Naylor J."/>
            <person name="Negash T."/>
            <person name="Nguyen T."/>
            <person name="Nguyen N."/>
            <person name="Nicol R."/>
            <person name="Norbu C."/>
            <person name="Norbu N."/>
            <person name="Novod N."/>
            <person name="O'Neill B."/>
            <person name="Osman S."/>
            <person name="Markiewicz E."/>
            <person name="Oyono O.L."/>
            <person name="Patti C."/>
            <person name="Phunkhang P."/>
            <person name="Pierre F."/>
            <person name="Priest M."/>
            <person name="Raghuraman S."/>
            <person name="Rege F."/>
            <person name="Reyes R."/>
            <person name="Rise C."/>
            <person name="Rogov P."/>
            <person name="Ross K."/>
            <person name="Ryan E."/>
            <person name="Settipalli S."/>
            <person name="Shea T."/>
            <person name="Sherpa N."/>
            <person name="Shi L."/>
            <person name="Shih D."/>
            <person name="Sparrow T."/>
            <person name="Spaulding J."/>
            <person name="Stalker J."/>
            <person name="Stange-Thomann N."/>
            <person name="Stavropoulos S."/>
            <person name="Stone C."/>
            <person name="Strader C."/>
            <person name="Tesfaye S."/>
            <person name="Thomson T."/>
            <person name="Thoulutsang Y."/>
            <person name="Thoulutsang D."/>
            <person name="Topham K."/>
            <person name="Topping I."/>
            <person name="Tsamla T."/>
            <person name="Vassiliev H."/>
            <person name="Vo A."/>
            <person name="Wangchuk T."/>
            <person name="Wangdi T."/>
            <person name="Weiand M."/>
            <person name="Wilkinson J."/>
            <person name="Wilson A."/>
            <person name="Yadav S."/>
            <person name="Young G."/>
            <person name="Yu Q."/>
            <person name="Zembek L."/>
            <person name="Zhong D."/>
            <person name="Zimmer A."/>
            <person name="Zwirko Z."/>
            <person name="Jaffe D.B."/>
            <person name="Alvarez P."/>
            <person name="Brockman W."/>
            <person name="Butler J."/>
            <person name="Chin C."/>
            <person name="Gnerre S."/>
            <person name="Grabherr M."/>
            <person name="Kleber M."/>
            <person name="Mauceli E."/>
            <person name="MacCallum I."/>
        </authorList>
    </citation>
    <scope>NUCLEOTIDE SEQUENCE [LARGE SCALE GENOMIC DNA]</scope>
    <source>
        <strain evidence="3">Tai18E2 / Tucson 14021-0261.01</strain>
    </source>
</reference>
<dbReference type="PANTHER" id="PTHR11012">
    <property type="entry name" value="PROTEIN KINASE-LIKE DOMAIN-CONTAINING"/>
    <property type="match status" value="1"/>
</dbReference>
<dbReference type="SUPFAM" id="SSF56112">
    <property type="entry name" value="Protein kinase-like (PK-like)"/>
    <property type="match status" value="1"/>
</dbReference>
<dbReference type="InterPro" id="IPR011009">
    <property type="entry name" value="Kinase-like_dom_sf"/>
</dbReference>
<evidence type="ECO:0000259" key="1">
    <source>
        <dbReference type="SMART" id="SM00587"/>
    </source>
</evidence>
<keyword evidence="2" id="KW-0808">Transferase</keyword>
<dbReference type="InterPro" id="IPR004119">
    <property type="entry name" value="EcKL"/>
</dbReference>
<evidence type="ECO:0000313" key="3">
    <source>
        <dbReference type="Proteomes" id="UP000002282"/>
    </source>
</evidence>
<proteinExistence type="predicted"/>
<dbReference type="AlphaFoldDB" id="B4PJ45"/>
<dbReference type="Proteomes" id="UP000002282">
    <property type="component" value="Chromosome 3L"/>
</dbReference>
<dbReference type="eggNOG" id="ENOG502QVFS">
    <property type="taxonomic scope" value="Eukaryota"/>
</dbReference>
<dbReference type="Pfam" id="PF02958">
    <property type="entry name" value="EcKL"/>
    <property type="match status" value="1"/>
</dbReference>
<dbReference type="SMART" id="SM00587">
    <property type="entry name" value="CHK"/>
    <property type="match status" value="1"/>
</dbReference>
<dbReference type="GO" id="GO:0016740">
    <property type="term" value="F:transferase activity"/>
    <property type="evidence" value="ECO:0007669"/>
    <property type="project" value="UniProtKB-KW"/>
</dbReference>
<name>B4PJ45_DROYA</name>
<feature type="domain" description="CHK kinase-like" evidence="1">
    <location>
        <begin position="157"/>
        <end position="345"/>
    </location>
</feature>
<protein>
    <recommendedName>
        <fullName evidence="1">CHK kinase-like domain-containing protein</fullName>
    </recommendedName>
</protein>
<dbReference type="KEGG" id="dya:Dyak_GE19944"/>
<dbReference type="EMBL" id="CM000159">
    <property type="protein sequence ID" value="EDW94636.2"/>
    <property type="molecule type" value="Genomic_DNA"/>
</dbReference>
<dbReference type="PANTHER" id="PTHR11012:SF56">
    <property type="entry name" value="CHK KINASE-LIKE DOMAIN-CONTAINING PROTEIN-RELATED"/>
    <property type="match status" value="1"/>
</dbReference>
<sequence>MICYVIKREPQDNVCTVCEFSRLARFPQKSRITMERENYSAEYFEKALAKAYGCEMLRVENFHIKAVSQGGENFCSVIYRVALDFRRSPVGALESGKYILKDLLPAVAAFRTNEKDMFELVLPAMSAILEGAPTEIGEHKLSADCLLIEISAGKELYILEDLGALGYGSIDRRQGLSLEEAKTCVRKLAQFHGASMVLNQNQPELVQRLAPSHYANGLNDRLAQAIMLGGVEYAAEVFADELPEISRKMKAQVPVAYTQRIRDVVDPKQSSFNAVIHGDPWINNIMFDSVNKKATLVDFQNCFWGSPAIDLYFLFYTSLKPELLQNNQDELLNHYFDNLLETLRHCGFKDTLPTFGQLKDEMQRCLFYGYYTVVCELPICCASPEASVDFGIHTIVDSEAMLKKRHQLFASERVRQTIKATLPMLDREGILETP</sequence>
<dbReference type="OrthoDB" id="8250698at2759"/>
<dbReference type="InterPro" id="IPR015897">
    <property type="entry name" value="CHK_kinase-like"/>
</dbReference>
<keyword evidence="3" id="KW-1185">Reference proteome</keyword>
<gene>
    <name evidence="2" type="primary">Dyak\GE19944</name>
    <name evidence="2" type="synonym">dyak_GLEANR_3799</name>
    <name evidence="2" type="synonym">GE19944</name>
    <name evidence="2" type="ORF">Dyak_GE19944</name>
</gene>
<reference evidence="2 3" key="2">
    <citation type="journal article" date="2007" name="PLoS Biol.">
        <title>Principles of genome evolution in the Drosophila melanogaster species group.</title>
        <authorList>
            <person name="Ranz J.M."/>
            <person name="Maurin D."/>
            <person name="Chan Y.S."/>
            <person name="von Grotthuss M."/>
            <person name="Hillier L.W."/>
            <person name="Roote J."/>
            <person name="Ashburner M."/>
            <person name="Bergman C.M."/>
        </authorList>
    </citation>
    <scope>NUCLEOTIDE SEQUENCE [LARGE SCALE GENOMIC DNA]</scope>
    <source>
        <strain evidence="3">Tai18E2 / Tucson 14021-0261.01</strain>
    </source>
</reference>
<dbReference type="HOGENOM" id="CLU_010718_0_2_1"/>
<dbReference type="Gene3D" id="3.90.1200.10">
    <property type="match status" value="1"/>
</dbReference>
<accession>B4PJ45</accession>